<accession>A0A2T5G8X8</accession>
<dbReference type="InterPro" id="IPR042193">
    <property type="entry name" value="FHIPEP_3"/>
</dbReference>
<feature type="transmembrane region" description="Helical" evidence="7">
    <location>
        <begin position="56"/>
        <end position="75"/>
    </location>
</feature>
<feature type="transmembrane region" description="Helical" evidence="7">
    <location>
        <begin position="274"/>
        <end position="305"/>
    </location>
</feature>
<evidence type="ECO:0000256" key="6">
    <source>
        <dbReference type="ARBA" id="ARBA00023136"/>
    </source>
</evidence>
<keyword evidence="7" id="KW-1006">Bacterial flagellum protein export</keyword>
<dbReference type="Proteomes" id="UP000244016">
    <property type="component" value="Unassembled WGS sequence"/>
</dbReference>
<dbReference type="Gene3D" id="1.10.8.540">
    <property type="entry name" value="FHIPEP family, domain 3"/>
    <property type="match status" value="1"/>
</dbReference>
<keyword evidence="7" id="KW-0653">Protein transport</keyword>
<dbReference type="PROSITE" id="PS00994">
    <property type="entry name" value="FHIPEP"/>
    <property type="match status" value="1"/>
</dbReference>
<evidence type="ECO:0000313" key="9">
    <source>
        <dbReference type="Proteomes" id="UP000244016"/>
    </source>
</evidence>
<dbReference type="PIRSF" id="PIRSF005419">
    <property type="entry name" value="FlhA"/>
    <property type="match status" value="1"/>
</dbReference>
<dbReference type="PANTHER" id="PTHR30161:SF1">
    <property type="entry name" value="FLAGELLAR BIOSYNTHESIS PROTEIN FLHA-RELATED"/>
    <property type="match status" value="1"/>
</dbReference>
<proteinExistence type="inferred from homology"/>
<evidence type="ECO:0000313" key="8">
    <source>
        <dbReference type="EMBL" id="PTQ52652.1"/>
    </source>
</evidence>
<evidence type="ECO:0000256" key="7">
    <source>
        <dbReference type="RuleBase" id="RU364093"/>
    </source>
</evidence>
<dbReference type="GO" id="GO:0044780">
    <property type="term" value="P:bacterial-type flagellum assembly"/>
    <property type="evidence" value="ECO:0007669"/>
    <property type="project" value="InterPro"/>
</dbReference>
<feature type="transmembrane region" description="Helical" evidence="7">
    <location>
        <begin position="191"/>
        <end position="212"/>
    </location>
</feature>
<dbReference type="Pfam" id="PF00771">
    <property type="entry name" value="FHIPEP"/>
    <property type="match status" value="1"/>
</dbReference>
<gene>
    <name evidence="7" type="primary">flhA</name>
    <name evidence="8" type="ORF">BLITH_0831</name>
</gene>
<dbReference type="EMBL" id="PEBW01000002">
    <property type="protein sequence ID" value="PTQ52652.1"/>
    <property type="molecule type" value="Genomic_DNA"/>
</dbReference>
<organism evidence="8 9">
    <name type="scientific">Brockia lithotrophica</name>
    <dbReference type="NCBI Taxonomy" id="933949"/>
    <lineage>
        <taxon>Bacteria</taxon>
        <taxon>Bacillati</taxon>
        <taxon>Bacillota</taxon>
        <taxon>Bacilli</taxon>
        <taxon>Bacillales</taxon>
        <taxon>Bacillales Family X. Incertae Sedis</taxon>
        <taxon>Brockia</taxon>
    </lineage>
</organism>
<feature type="transmembrane region" description="Helical" evidence="7">
    <location>
        <begin position="233"/>
        <end position="254"/>
    </location>
</feature>
<dbReference type="InterPro" id="IPR042196">
    <property type="entry name" value="FHIPEP_4"/>
</dbReference>
<comment type="similarity">
    <text evidence="2 7">Belongs to the FHIPEP (flagella/HR/invasion proteins export pore) family.</text>
</comment>
<comment type="subcellular location">
    <subcellularLocation>
        <location evidence="1 7">Cell membrane</location>
        <topology evidence="1 7">Multi-pass membrane protein</topology>
    </subcellularLocation>
</comment>
<reference evidence="8 9" key="1">
    <citation type="submission" date="2017-08" db="EMBL/GenBank/DDBJ databases">
        <title>Burning lignite coal seam in the remote Altai Mountains harbors a hydrogen-driven thermophilic microbial community.</title>
        <authorList>
            <person name="Kadnikov V.V."/>
            <person name="Mardanov A.V."/>
            <person name="Ivasenko D."/>
            <person name="Beletsky A.V."/>
            <person name="Karnachuk O.V."/>
            <person name="Ravin N.V."/>
        </authorList>
    </citation>
    <scope>NUCLEOTIDE SEQUENCE [LARGE SCALE GENOMIC DNA]</scope>
    <source>
        <strain evidence="8">AL31</strain>
    </source>
</reference>
<keyword evidence="5 7" id="KW-1133">Transmembrane helix</keyword>
<keyword evidence="3 7" id="KW-1003">Cell membrane</keyword>
<evidence type="ECO:0000256" key="5">
    <source>
        <dbReference type="ARBA" id="ARBA00022989"/>
    </source>
</evidence>
<keyword evidence="8" id="KW-0282">Flagellum</keyword>
<evidence type="ECO:0000256" key="1">
    <source>
        <dbReference type="ARBA" id="ARBA00004651"/>
    </source>
</evidence>
<keyword evidence="7" id="KW-0813">Transport</keyword>
<dbReference type="InterPro" id="IPR006301">
    <property type="entry name" value="FlhA"/>
</dbReference>
<dbReference type="InterPro" id="IPR025505">
    <property type="entry name" value="FHIPEP_CS"/>
</dbReference>
<evidence type="ECO:0000256" key="2">
    <source>
        <dbReference type="ARBA" id="ARBA00008835"/>
    </source>
</evidence>
<dbReference type="NCBIfam" id="TIGR01398">
    <property type="entry name" value="FlhA"/>
    <property type="match status" value="1"/>
</dbReference>
<keyword evidence="8" id="KW-0966">Cell projection</keyword>
<keyword evidence="7" id="KW-1005">Bacterial flagellum biogenesis</keyword>
<protein>
    <recommendedName>
        <fullName evidence="7">Flagellar biosynthesis protein FlhA</fullName>
    </recommendedName>
</protein>
<keyword evidence="8" id="KW-0969">Cilium</keyword>
<name>A0A2T5G8X8_9BACL</name>
<dbReference type="InterPro" id="IPR042194">
    <property type="entry name" value="FHIPEP_1"/>
</dbReference>
<dbReference type="PRINTS" id="PR00949">
    <property type="entry name" value="TYPE3IMAPROT"/>
</dbReference>
<dbReference type="GO" id="GO:0009306">
    <property type="term" value="P:protein secretion"/>
    <property type="evidence" value="ECO:0007669"/>
    <property type="project" value="InterPro"/>
</dbReference>
<evidence type="ECO:0000256" key="3">
    <source>
        <dbReference type="ARBA" id="ARBA00022475"/>
    </source>
</evidence>
<feature type="transmembrane region" description="Helical" evidence="7">
    <location>
        <begin position="31"/>
        <end position="50"/>
    </location>
</feature>
<dbReference type="InterPro" id="IPR001712">
    <property type="entry name" value="T3SS_FHIPEP"/>
</dbReference>
<dbReference type="AlphaFoldDB" id="A0A2T5G8X8"/>
<dbReference type="Gene3D" id="3.40.50.12790">
    <property type="entry name" value="FHIPEP family, domain 4"/>
    <property type="match status" value="1"/>
</dbReference>
<dbReference type="Gene3D" id="3.40.30.60">
    <property type="entry name" value="FHIPEP family, domain 1"/>
    <property type="match status" value="1"/>
</dbReference>
<keyword evidence="4 7" id="KW-0812">Transmembrane</keyword>
<keyword evidence="6 7" id="KW-0472">Membrane</keyword>
<dbReference type="GO" id="GO:0005886">
    <property type="term" value="C:plasma membrane"/>
    <property type="evidence" value="ECO:0007669"/>
    <property type="project" value="UniProtKB-SubCell"/>
</dbReference>
<feature type="transmembrane region" description="Helical" evidence="7">
    <location>
        <begin position="96"/>
        <end position="122"/>
    </location>
</feature>
<comment type="function">
    <text evidence="7">Required for formation of the rod structure of the flagellar apparatus. Together with FliI and FliH, may constitute the export apparatus of flagellin.</text>
</comment>
<dbReference type="PANTHER" id="PTHR30161">
    <property type="entry name" value="FLAGELLAR EXPORT PROTEIN, MEMBRANE FLHA SUBUNIT-RELATED"/>
    <property type="match status" value="1"/>
</dbReference>
<feature type="transmembrane region" description="Helical" evidence="7">
    <location>
        <begin position="6"/>
        <end position="24"/>
    </location>
</feature>
<evidence type="ECO:0000256" key="4">
    <source>
        <dbReference type="ARBA" id="ARBA00022692"/>
    </source>
</evidence>
<comment type="caution">
    <text evidence="8">The sequence shown here is derived from an EMBL/GenBank/DDBJ whole genome shotgun (WGS) entry which is preliminary data.</text>
</comment>
<sequence>MVFAELRGVGFYLAVLGAVLLMVVPVPPPVLDVLVLLNFSLAITVLLVAMQVERPLLFSSFPTVLLLATLFRLAVNIATTRSILARMNGGTVIHTFGDFVVGGEPVVGFIVFLILVLVQYLVITKGAERVAEVAARFTLDALPGKQMSIDADLSSGLIGEEEVRRRRRELQREADFYGAMDGASKFVRGEAIAALVILFINILGGFLIGMLVHGKSFQESLHIYTVLSVGEGLVQQIPALFVSAATGILLTRSAGDARLDAVLAREFSAFPRNFYLVALVLLALGVFTPIPLFLPAALALLFFAVARRMERQAQKEVAPQEAEERQERALWTPEGTLEVLTYDPVEFEFGYGLVPLVDPKHGGDFLERILLIRRQLALELGFVVPTVRVRDNLALPQNRYVVKIHGGRVGEGEVYPDRLLAVGVGEAEARELGGLASRDPTFGLPAAWIPPGVRSLAEDRGYTVVDASTVLATHFTEILRRHAHELLGREETRALLDHVKKTHPTLVQDLVPGTLTLTEVQKVLRNLLREGIPIRNLVTVLEVLAEYAPRTKNPDELTEHVRQALARVITERYAPDGELKVIHFAADAEERLLGALRARDGSPALLLAPEDVERLYRSLGDALRRSEALGVRPVLLTSPAVRRAVRELVERVFPDLPVLSYAELLPNVRVEGLSVITL</sequence>